<organism evidence="3 4">
    <name type="scientific">Larkinella knui</name>
    <dbReference type="NCBI Taxonomy" id="2025310"/>
    <lineage>
        <taxon>Bacteria</taxon>
        <taxon>Pseudomonadati</taxon>
        <taxon>Bacteroidota</taxon>
        <taxon>Cytophagia</taxon>
        <taxon>Cytophagales</taxon>
        <taxon>Spirosomataceae</taxon>
        <taxon>Larkinella</taxon>
    </lineage>
</organism>
<dbReference type="Proteomes" id="UP000274271">
    <property type="component" value="Unassembled WGS sequence"/>
</dbReference>
<dbReference type="InterPro" id="IPR051682">
    <property type="entry name" value="Mito_Persulfide_Diox"/>
</dbReference>
<dbReference type="PANTHER" id="PTHR43084:SF1">
    <property type="entry name" value="PERSULFIDE DIOXYGENASE ETHE1, MITOCHONDRIAL"/>
    <property type="match status" value="1"/>
</dbReference>
<dbReference type="GO" id="GO:0006749">
    <property type="term" value="P:glutathione metabolic process"/>
    <property type="evidence" value="ECO:0007669"/>
    <property type="project" value="InterPro"/>
</dbReference>
<dbReference type="Pfam" id="PF00581">
    <property type="entry name" value="Rhodanese"/>
    <property type="match status" value="2"/>
</dbReference>
<dbReference type="Gene3D" id="3.40.250.10">
    <property type="entry name" value="Rhodanese-like domain"/>
    <property type="match status" value="2"/>
</dbReference>
<dbReference type="GO" id="GO:0016787">
    <property type="term" value="F:hydrolase activity"/>
    <property type="evidence" value="ECO:0007669"/>
    <property type="project" value="UniProtKB-KW"/>
</dbReference>
<evidence type="ECO:0000259" key="2">
    <source>
        <dbReference type="PROSITE" id="PS50206"/>
    </source>
</evidence>
<dbReference type="PROSITE" id="PS50890">
    <property type="entry name" value="PUA"/>
    <property type="match status" value="1"/>
</dbReference>
<name>A0A3P1CB27_9BACT</name>
<evidence type="ECO:0000313" key="3">
    <source>
        <dbReference type="EMBL" id="RRB10266.1"/>
    </source>
</evidence>
<dbReference type="RefSeq" id="WP_124910279.1">
    <property type="nucleotide sequence ID" value="NZ_RQJP01000007.1"/>
</dbReference>
<keyword evidence="3" id="KW-0378">Hydrolase</keyword>
<dbReference type="InterPro" id="IPR036866">
    <property type="entry name" value="RibonucZ/Hydroxyglut_hydro"/>
</dbReference>
<dbReference type="InterPro" id="IPR001763">
    <property type="entry name" value="Rhodanese-like_dom"/>
</dbReference>
<dbReference type="SMART" id="SM00849">
    <property type="entry name" value="Lactamase_B"/>
    <property type="match status" value="1"/>
</dbReference>
<dbReference type="GO" id="GO:0050313">
    <property type="term" value="F:sulfur dioxygenase activity"/>
    <property type="evidence" value="ECO:0007669"/>
    <property type="project" value="InterPro"/>
</dbReference>
<dbReference type="GO" id="GO:0070813">
    <property type="term" value="P:hydrogen sulfide metabolic process"/>
    <property type="evidence" value="ECO:0007669"/>
    <property type="project" value="TreeGrafter"/>
</dbReference>
<proteinExistence type="predicted"/>
<keyword evidence="1" id="KW-0479">Metal-binding</keyword>
<dbReference type="AlphaFoldDB" id="A0A3P1CB27"/>
<dbReference type="InterPro" id="IPR001279">
    <property type="entry name" value="Metallo-B-lactamas"/>
</dbReference>
<accession>A0A3P1CB27</accession>
<dbReference type="Gene3D" id="3.60.15.10">
    <property type="entry name" value="Ribonuclease Z/Hydroxyacylglutathione hydrolase-like"/>
    <property type="match status" value="1"/>
</dbReference>
<dbReference type="InterPro" id="IPR036873">
    <property type="entry name" value="Rhodanese-like_dom_sf"/>
</dbReference>
<evidence type="ECO:0000313" key="4">
    <source>
        <dbReference type="Proteomes" id="UP000274271"/>
    </source>
</evidence>
<reference evidence="3 4" key="1">
    <citation type="submission" date="2018-11" db="EMBL/GenBank/DDBJ databases">
        <authorList>
            <person name="Zhou Z."/>
            <person name="Wang G."/>
        </authorList>
    </citation>
    <scope>NUCLEOTIDE SEQUENCE [LARGE SCALE GENOMIC DNA]</scope>
    <source>
        <strain evidence="3 4">KCTC42998</strain>
    </source>
</reference>
<protein>
    <submittedName>
        <fullName evidence="3">MBL fold metallo-hydrolase</fullName>
    </submittedName>
</protein>
<gene>
    <name evidence="3" type="ORF">EHT87_28955</name>
</gene>
<dbReference type="InterPro" id="IPR044528">
    <property type="entry name" value="POD-like_MBL-fold"/>
</dbReference>
<dbReference type="FunFam" id="3.60.15.10:FF:000030">
    <property type="entry name" value="Metallo-beta-lactamase family protein"/>
    <property type="match status" value="1"/>
</dbReference>
<dbReference type="CDD" id="cd07724">
    <property type="entry name" value="POD-like_MBL-fold"/>
    <property type="match status" value="1"/>
</dbReference>
<evidence type="ECO:0000256" key="1">
    <source>
        <dbReference type="ARBA" id="ARBA00022723"/>
    </source>
</evidence>
<dbReference type="EMBL" id="RQJP01000007">
    <property type="protein sequence ID" value="RRB10266.1"/>
    <property type="molecule type" value="Genomic_DNA"/>
</dbReference>
<dbReference type="OrthoDB" id="9784009at2"/>
<dbReference type="SUPFAM" id="SSF56281">
    <property type="entry name" value="Metallo-hydrolase/oxidoreductase"/>
    <property type="match status" value="1"/>
</dbReference>
<keyword evidence="4" id="KW-1185">Reference proteome</keyword>
<dbReference type="GO" id="GO:0046872">
    <property type="term" value="F:metal ion binding"/>
    <property type="evidence" value="ECO:0007669"/>
    <property type="project" value="UniProtKB-KW"/>
</dbReference>
<comment type="caution">
    <text evidence="3">The sequence shown here is derived from an EMBL/GenBank/DDBJ whole genome shotgun (WGS) entry which is preliminary data.</text>
</comment>
<sequence>MIIEQLYTGCLAQGAYYIESDGEAAVIDPLRETAPYLKKAEQHRARIKYVFETHFHADFVSGHIDLAQKTGATIVYGPNAQTTFASHHARNGEVFSVGKITIKALHTPGHTLESTTYLLIDEAGKNHAIFTGDTLFIGDVGRPDLAIKGNLTEHDLAGMLYDSLHNQIMPLEDDVIVYPAHGAGSACGKNMSKETTDTLGNQKRFNYALQAKSKDEFIKAVLDGLTKAPAYFAENARLNKEGYEAIDKVMERGHQALSPEAFEAAVNETGALVLDVRDAPEFAKGFIPNSINIGLHGQFAPWVGALIPDLKQPIALVTPVGQEEETVLRLARVGYDHSIGYLEGGFSSWQKAGKEVDDIASVSAEEFARLYRKGTVIDVRRPDEFALEHVQHAENLPLDNLNDHMAEIDKKKPVYIHCAGGYRSMVAASILKARGFDNLINVEGGMGAIKQTNQVPVERTHGPAGAPV</sequence>
<dbReference type="SMART" id="SM00450">
    <property type="entry name" value="RHOD"/>
    <property type="match status" value="2"/>
</dbReference>
<feature type="domain" description="Rhodanese" evidence="2">
    <location>
        <begin position="370"/>
        <end position="458"/>
    </location>
</feature>
<dbReference type="PROSITE" id="PS50206">
    <property type="entry name" value="RHODANESE_3"/>
    <property type="match status" value="2"/>
</dbReference>
<dbReference type="CDD" id="cd00158">
    <property type="entry name" value="RHOD"/>
    <property type="match status" value="1"/>
</dbReference>
<dbReference type="PANTHER" id="PTHR43084">
    <property type="entry name" value="PERSULFIDE DIOXYGENASE ETHE1"/>
    <property type="match status" value="1"/>
</dbReference>
<feature type="domain" description="Rhodanese" evidence="2">
    <location>
        <begin position="267"/>
        <end position="358"/>
    </location>
</feature>
<dbReference type="SUPFAM" id="SSF52821">
    <property type="entry name" value="Rhodanese/Cell cycle control phosphatase"/>
    <property type="match status" value="2"/>
</dbReference>
<dbReference type="Pfam" id="PF00753">
    <property type="entry name" value="Lactamase_B"/>
    <property type="match status" value="1"/>
</dbReference>